<dbReference type="Gene3D" id="3.40.50.300">
    <property type="entry name" value="P-loop containing nucleotide triphosphate hydrolases"/>
    <property type="match status" value="1"/>
</dbReference>
<dbReference type="RefSeq" id="WP_071656387.1">
    <property type="nucleotide sequence ID" value="NZ_MLCF01000045.1"/>
</dbReference>
<accession>A0A1J7BG81</accession>
<dbReference type="STRING" id="1428644.BIV57_09730"/>
<protein>
    <submittedName>
        <fullName evidence="6">ABC transporter</fullName>
    </submittedName>
</protein>
<feature type="domain" description="ABC transporter" evidence="5">
    <location>
        <begin position="2"/>
        <end position="228"/>
    </location>
</feature>
<evidence type="ECO:0000313" key="6">
    <source>
        <dbReference type="EMBL" id="OIV37679.1"/>
    </source>
</evidence>
<dbReference type="InterPro" id="IPR027417">
    <property type="entry name" value="P-loop_NTPase"/>
</dbReference>
<name>A0A1J7BG81_9ACTN</name>
<dbReference type="InterPro" id="IPR003593">
    <property type="entry name" value="AAA+_ATPase"/>
</dbReference>
<dbReference type="PANTHER" id="PTHR43335:SF4">
    <property type="entry name" value="ABC TRANSPORTER, ATP-BINDING PROTEIN"/>
    <property type="match status" value="1"/>
</dbReference>
<dbReference type="SUPFAM" id="SSF52540">
    <property type="entry name" value="P-loop containing nucleoside triphosphate hydrolases"/>
    <property type="match status" value="1"/>
</dbReference>
<evidence type="ECO:0000313" key="7">
    <source>
        <dbReference type="Proteomes" id="UP000243342"/>
    </source>
</evidence>
<dbReference type="Proteomes" id="UP000243342">
    <property type="component" value="Unassembled WGS sequence"/>
</dbReference>
<sequence length="235" mass="24704">MIEFQHLTKRYARHRPAVDDLTCTVAEGRVTGLVGPNGAGKSTVLRTLLGLHRPTAGRALIRGRGYAELRAPQREVGAVLDAGARTAHPGRRVRDHLRWLARAGGLPASRVPAVLAAVDLDGERRAGALSLGMTARLALAAALLGDPAVLVLDEPSNGLDPAGAHWLRGTLRTLAAEGRTVLVSSHAMGELARTADHLLVIAGGRLRADAPVADLAPDGDPETLEAAFLRLTEAR</sequence>
<dbReference type="Pfam" id="PF00005">
    <property type="entry name" value="ABC_tran"/>
    <property type="match status" value="1"/>
</dbReference>
<evidence type="ECO:0000256" key="3">
    <source>
        <dbReference type="ARBA" id="ARBA00022741"/>
    </source>
</evidence>
<comment type="caution">
    <text evidence="6">The sequence shown here is derived from an EMBL/GenBank/DDBJ whole genome shotgun (WGS) entry which is preliminary data.</text>
</comment>
<dbReference type="OrthoDB" id="5116176at2"/>
<gene>
    <name evidence="6" type="ORF">BIV57_09730</name>
</gene>
<proteinExistence type="inferred from homology"/>
<keyword evidence="3" id="KW-0547">Nucleotide-binding</keyword>
<organism evidence="6 7">
    <name type="scientific">Mangrovactinospora gilvigrisea</name>
    <dbReference type="NCBI Taxonomy" id="1428644"/>
    <lineage>
        <taxon>Bacteria</taxon>
        <taxon>Bacillati</taxon>
        <taxon>Actinomycetota</taxon>
        <taxon>Actinomycetes</taxon>
        <taxon>Kitasatosporales</taxon>
        <taxon>Streptomycetaceae</taxon>
        <taxon>Mangrovactinospora</taxon>
    </lineage>
</organism>
<dbReference type="GO" id="GO:0016887">
    <property type="term" value="F:ATP hydrolysis activity"/>
    <property type="evidence" value="ECO:0007669"/>
    <property type="project" value="InterPro"/>
</dbReference>
<evidence type="ECO:0000256" key="4">
    <source>
        <dbReference type="ARBA" id="ARBA00022840"/>
    </source>
</evidence>
<reference evidence="6 7" key="1">
    <citation type="submission" date="2016-10" db="EMBL/GenBank/DDBJ databases">
        <title>Genome sequence of Streptomyces gilvigriseus MUSC 26.</title>
        <authorList>
            <person name="Lee L.-H."/>
            <person name="Ser H.-L."/>
        </authorList>
    </citation>
    <scope>NUCLEOTIDE SEQUENCE [LARGE SCALE GENOMIC DNA]</scope>
    <source>
        <strain evidence="6 7">MUSC 26</strain>
    </source>
</reference>
<dbReference type="PROSITE" id="PS50893">
    <property type="entry name" value="ABC_TRANSPORTER_2"/>
    <property type="match status" value="1"/>
</dbReference>
<evidence type="ECO:0000256" key="1">
    <source>
        <dbReference type="ARBA" id="ARBA00005417"/>
    </source>
</evidence>
<comment type="similarity">
    <text evidence="1">Belongs to the ABC transporter superfamily.</text>
</comment>
<dbReference type="InterPro" id="IPR003439">
    <property type="entry name" value="ABC_transporter-like_ATP-bd"/>
</dbReference>
<dbReference type="PANTHER" id="PTHR43335">
    <property type="entry name" value="ABC TRANSPORTER, ATP-BINDING PROTEIN"/>
    <property type="match status" value="1"/>
</dbReference>
<keyword evidence="2" id="KW-0813">Transport</keyword>
<keyword evidence="7" id="KW-1185">Reference proteome</keyword>
<evidence type="ECO:0000256" key="2">
    <source>
        <dbReference type="ARBA" id="ARBA00022448"/>
    </source>
</evidence>
<keyword evidence="4" id="KW-0067">ATP-binding</keyword>
<dbReference type="SMART" id="SM00382">
    <property type="entry name" value="AAA"/>
    <property type="match status" value="1"/>
</dbReference>
<dbReference type="AlphaFoldDB" id="A0A1J7BG81"/>
<dbReference type="EMBL" id="MLCF01000045">
    <property type="protein sequence ID" value="OIV37679.1"/>
    <property type="molecule type" value="Genomic_DNA"/>
</dbReference>
<dbReference type="GO" id="GO:0005524">
    <property type="term" value="F:ATP binding"/>
    <property type="evidence" value="ECO:0007669"/>
    <property type="project" value="UniProtKB-KW"/>
</dbReference>
<evidence type="ECO:0000259" key="5">
    <source>
        <dbReference type="PROSITE" id="PS50893"/>
    </source>
</evidence>